<reference evidence="1" key="3">
    <citation type="submission" date="2025-09" db="UniProtKB">
        <authorList>
            <consortium name="Ensembl"/>
        </authorList>
    </citation>
    <scope>IDENTIFICATION</scope>
</reference>
<keyword evidence="2" id="KW-1185">Reference proteome</keyword>
<organism evidence="1 2">
    <name type="scientific">Gasterosteus aculeatus aculeatus</name>
    <name type="common">three-spined stickleback</name>
    <dbReference type="NCBI Taxonomy" id="481459"/>
    <lineage>
        <taxon>Eukaryota</taxon>
        <taxon>Metazoa</taxon>
        <taxon>Chordata</taxon>
        <taxon>Craniata</taxon>
        <taxon>Vertebrata</taxon>
        <taxon>Euteleostomi</taxon>
        <taxon>Actinopterygii</taxon>
        <taxon>Neopterygii</taxon>
        <taxon>Teleostei</taxon>
        <taxon>Neoteleostei</taxon>
        <taxon>Acanthomorphata</taxon>
        <taxon>Eupercaria</taxon>
        <taxon>Perciformes</taxon>
        <taxon>Cottioidei</taxon>
        <taxon>Gasterosteales</taxon>
        <taxon>Gasterosteidae</taxon>
        <taxon>Gasterosteus</taxon>
    </lineage>
</organism>
<accession>A0AAQ4PN41</accession>
<dbReference type="PANTHER" id="PTHR31663">
    <property type="entry name" value="COILED-COIL DOMAIN-CONTAINING PROTEIN 3"/>
    <property type="match status" value="1"/>
</dbReference>
<dbReference type="Proteomes" id="UP000007635">
    <property type="component" value="Chromosome II"/>
</dbReference>
<protein>
    <submittedName>
        <fullName evidence="1">Uncharacterized protein</fullName>
    </submittedName>
</protein>
<reference evidence="1" key="2">
    <citation type="submission" date="2025-08" db="UniProtKB">
        <authorList>
            <consortium name="Ensembl"/>
        </authorList>
    </citation>
    <scope>IDENTIFICATION</scope>
</reference>
<evidence type="ECO:0000313" key="1">
    <source>
        <dbReference type="Ensembl" id="ENSGACP00000040244.1"/>
    </source>
</evidence>
<reference evidence="1 2" key="1">
    <citation type="journal article" date="2021" name="G3 (Bethesda)">
        <title>Improved contiguity of the threespine stickleback genome using long-read sequencing.</title>
        <authorList>
            <person name="Nath S."/>
            <person name="Shaw D.E."/>
            <person name="White M.A."/>
        </authorList>
    </citation>
    <scope>NUCLEOTIDE SEQUENCE [LARGE SCALE GENOMIC DNA]</scope>
    <source>
        <strain evidence="1 2">Lake Benthic</strain>
    </source>
</reference>
<name>A0AAQ4PN41_GASAC</name>
<dbReference type="InterPro" id="IPR040311">
    <property type="entry name" value="CCDC3"/>
</dbReference>
<proteinExistence type="predicted"/>
<dbReference type="AlphaFoldDB" id="A0AAQ4PN41"/>
<evidence type="ECO:0000313" key="2">
    <source>
        <dbReference type="Proteomes" id="UP000007635"/>
    </source>
</evidence>
<dbReference type="GO" id="GO:0005576">
    <property type="term" value="C:extracellular region"/>
    <property type="evidence" value="ECO:0007669"/>
    <property type="project" value="TreeGrafter"/>
</dbReference>
<dbReference type="Ensembl" id="ENSGACT00000064293.1">
    <property type="protein sequence ID" value="ENSGACP00000040244.1"/>
    <property type="gene ID" value="ENSGACG00000024073.1"/>
</dbReference>
<dbReference type="GeneTree" id="ENSGT00390000014429"/>
<dbReference type="GO" id="GO:0010629">
    <property type="term" value="P:negative regulation of gene expression"/>
    <property type="evidence" value="ECO:0007669"/>
    <property type="project" value="TreeGrafter"/>
</dbReference>
<sequence>LLMMINLMEELGDVCQVELAEIIMYARVLAIHPEPLVDSLYNSLLSGFRYGYEGAEEGLLYTAEVEFLCDQAWGSMLEVPSGSRLNLTGLGFLSCQSHTVMENYSYFFFLRSVISPGQSPLLPHGVNFQDTILADRSDNRRTFFSLFQFSNCTQGSHVPFFTRLQSGGRGQTQKSNSRLLTFPAGYFLNHWPEPGTNLQLSPGWLPYWDGCLVGQKMAAKGPVPARDRGCTTAARR</sequence>
<dbReference type="PANTHER" id="PTHR31663:SF4">
    <property type="entry name" value="COILED-COIL DOMAIN-CONTAINING PROTEIN 3"/>
    <property type="match status" value="1"/>
</dbReference>